<dbReference type="GO" id="GO:0008289">
    <property type="term" value="F:lipid binding"/>
    <property type="evidence" value="ECO:0007669"/>
    <property type="project" value="TreeGrafter"/>
</dbReference>
<feature type="compositionally biased region" description="Low complexity" evidence="1">
    <location>
        <begin position="396"/>
        <end position="410"/>
    </location>
</feature>
<dbReference type="Pfam" id="PF13805">
    <property type="entry name" value="Pil1"/>
    <property type="match status" value="1"/>
</dbReference>
<evidence type="ECO:0000313" key="3">
    <source>
        <dbReference type="Proteomes" id="UP001176517"/>
    </source>
</evidence>
<feature type="compositionally biased region" description="Low complexity" evidence="1">
    <location>
        <begin position="838"/>
        <end position="848"/>
    </location>
</feature>
<protein>
    <submittedName>
        <fullName evidence="2">Uncharacterized protein</fullName>
    </submittedName>
</protein>
<dbReference type="GO" id="GO:0006897">
    <property type="term" value="P:endocytosis"/>
    <property type="evidence" value="ECO:0007669"/>
    <property type="project" value="TreeGrafter"/>
</dbReference>
<feature type="compositionally biased region" description="Polar residues" evidence="1">
    <location>
        <begin position="987"/>
        <end position="999"/>
    </location>
</feature>
<feature type="region of interest" description="Disordered" evidence="1">
    <location>
        <begin position="968"/>
        <end position="1257"/>
    </location>
</feature>
<organism evidence="2 3">
    <name type="scientific">Tilletia horrida</name>
    <dbReference type="NCBI Taxonomy" id="155126"/>
    <lineage>
        <taxon>Eukaryota</taxon>
        <taxon>Fungi</taxon>
        <taxon>Dikarya</taxon>
        <taxon>Basidiomycota</taxon>
        <taxon>Ustilaginomycotina</taxon>
        <taxon>Exobasidiomycetes</taxon>
        <taxon>Tilletiales</taxon>
        <taxon>Tilletiaceae</taxon>
        <taxon>Tilletia</taxon>
    </lineage>
</organism>
<feature type="compositionally biased region" description="Acidic residues" evidence="1">
    <location>
        <begin position="303"/>
        <end position="315"/>
    </location>
</feature>
<feature type="compositionally biased region" description="Basic and acidic residues" evidence="1">
    <location>
        <begin position="877"/>
        <end position="911"/>
    </location>
</feature>
<feature type="compositionally biased region" description="Basic and acidic residues" evidence="1">
    <location>
        <begin position="421"/>
        <end position="430"/>
    </location>
</feature>
<feature type="region of interest" description="Disordered" evidence="1">
    <location>
        <begin position="719"/>
        <end position="952"/>
    </location>
</feature>
<feature type="compositionally biased region" description="Polar residues" evidence="1">
    <location>
        <begin position="1016"/>
        <end position="1026"/>
    </location>
</feature>
<feature type="compositionally biased region" description="Basic residues" evidence="1">
    <location>
        <begin position="596"/>
        <end position="605"/>
    </location>
</feature>
<feature type="compositionally biased region" description="Low complexity" evidence="1">
    <location>
        <begin position="432"/>
        <end position="452"/>
    </location>
</feature>
<dbReference type="AlphaFoldDB" id="A0AAN6GMZ6"/>
<dbReference type="GO" id="GO:0036286">
    <property type="term" value="C:eisosome filament"/>
    <property type="evidence" value="ECO:0007669"/>
    <property type="project" value="TreeGrafter"/>
</dbReference>
<feature type="compositionally biased region" description="Basic and acidic residues" evidence="1">
    <location>
        <begin position="1165"/>
        <end position="1180"/>
    </location>
</feature>
<comment type="caution">
    <text evidence="2">The sequence shown here is derived from an EMBL/GenBank/DDBJ whole genome shotgun (WGS) entry which is preliminary data.</text>
</comment>
<feature type="compositionally biased region" description="Basic residues" evidence="1">
    <location>
        <begin position="1225"/>
        <end position="1237"/>
    </location>
</feature>
<feature type="compositionally biased region" description="Polar residues" evidence="1">
    <location>
        <begin position="651"/>
        <end position="660"/>
    </location>
</feature>
<feature type="compositionally biased region" description="Pro residues" evidence="1">
    <location>
        <begin position="1148"/>
        <end position="1160"/>
    </location>
</feature>
<feature type="compositionally biased region" description="Polar residues" evidence="1">
    <location>
        <begin position="781"/>
        <end position="795"/>
    </location>
</feature>
<feature type="compositionally biased region" description="Basic and acidic residues" evidence="1">
    <location>
        <begin position="943"/>
        <end position="952"/>
    </location>
</feature>
<dbReference type="EMBL" id="JAPDMZ010000144">
    <property type="protein sequence ID" value="KAK0548097.1"/>
    <property type="molecule type" value="Genomic_DNA"/>
</dbReference>
<feature type="compositionally biased region" description="Polar residues" evidence="1">
    <location>
        <begin position="316"/>
        <end position="328"/>
    </location>
</feature>
<feature type="compositionally biased region" description="Polar residues" evidence="1">
    <location>
        <begin position="244"/>
        <end position="262"/>
    </location>
</feature>
<keyword evidence="3" id="KW-1185">Reference proteome</keyword>
<dbReference type="PANTHER" id="PTHR31962:SF1">
    <property type="entry name" value="SPHINGOLIPID LONG CHAIN BASE-RESPONSIVE PROTEIN PIL1"/>
    <property type="match status" value="1"/>
</dbReference>
<feature type="region of interest" description="Disordered" evidence="1">
    <location>
        <begin position="205"/>
        <end position="674"/>
    </location>
</feature>
<dbReference type="PANTHER" id="PTHR31962">
    <property type="entry name" value="SPHINGOLIPID LONG CHAIN BASE-RESPONSIVE PROTEIN PIL1"/>
    <property type="match status" value="1"/>
</dbReference>
<feature type="compositionally biased region" description="Basic and acidic residues" evidence="1">
    <location>
        <begin position="279"/>
        <end position="302"/>
    </location>
</feature>
<dbReference type="GO" id="GO:0005886">
    <property type="term" value="C:plasma membrane"/>
    <property type="evidence" value="ECO:0007669"/>
    <property type="project" value="TreeGrafter"/>
</dbReference>
<gene>
    <name evidence="2" type="ORF">OC846_004616</name>
</gene>
<dbReference type="InterPro" id="IPR028245">
    <property type="entry name" value="PIL1/LSP1"/>
</dbReference>
<reference evidence="2" key="1">
    <citation type="journal article" date="2023" name="PhytoFront">
        <title>Draft Genome Resources of Seven Strains of Tilletia horrida, Causal Agent of Kernel Smut of Rice.</title>
        <authorList>
            <person name="Khanal S."/>
            <person name="Antony Babu S."/>
            <person name="Zhou X.G."/>
        </authorList>
    </citation>
    <scope>NUCLEOTIDE SEQUENCE</scope>
    <source>
        <strain evidence="2">TX6</strain>
    </source>
</reference>
<dbReference type="Proteomes" id="UP001176517">
    <property type="component" value="Unassembled WGS sequence"/>
</dbReference>
<dbReference type="GO" id="GO:0070941">
    <property type="term" value="P:eisosome assembly"/>
    <property type="evidence" value="ECO:0007669"/>
    <property type="project" value="TreeGrafter"/>
</dbReference>
<name>A0AAN6GMZ6_9BASI</name>
<dbReference type="InterPro" id="IPR027267">
    <property type="entry name" value="AH/BAR_dom_sf"/>
</dbReference>
<evidence type="ECO:0000256" key="1">
    <source>
        <dbReference type="SAM" id="MobiDB-lite"/>
    </source>
</evidence>
<accession>A0AAN6GMZ6</accession>
<sequence>MDPISQQLSRQHISDSRLLNSLYKAEKAYADHQAAAVAAALAASSALSSWGTSEPVDIATAAAEIADGLAQVANAQRVHVQAIEGYRTALKDVLDREQSIRSIVRDRDILVKRLIKADQKRAKAVGADPIKENERYQKHLFAQRELAACEDALQAEENALIGVKRRTFKEALTMRMKTMGDAGAAMVDAAKDAILLLDSFDTHGQMPIPPPLPDRPDDSIDGWQYGEKPYDVDGQDQQADPRFQNFNENASVTPSQSASQVNYGGAAQYSRPARQAESNFRDIGEVSNGHEPDESFEQARETADDEVGSDDESEQEFQQAFASQSHNTHTNERPPLQTQNSLPPPPPPQKEEPQQPLASLPPPPRAPTLNTADGPDLGPIPTASRVYLRGEDSSSDDGAPASGARASGAGWTSHIGTNSHRRQESGDSRADGASPARPSGASRSGSFFGRVGRLFKTDLKSNPIPTSSPSKASIHDSSDAPARAETPSVSGAGAGAGSHRRKVSLLRSMAAPDSSDEEDPRDLVRHVNPRQPLWKAPGKASSDIGVKGKLESIPAPARITPGPMSARQLEEKRDTAPAQASARPVSMYETVASSAPKKKKKKASSTRRASSAFETGSEVGTAPTRAAGYAQGTSPTTVVKGDPSDPRGTLQRHSSVRSNMTGTGSTIGKKKKTRTGVSALNAFSTGETASKFSTATWVSRPGGSVVGSNAGNIAEAVANAGLTGPSPGPTTASAISGRATPTAPSTPQRKPSIRAKTETSASPALVPSASKNPPLKPALKHTSSMNRSNSQTTDLASAYQDLPKLGAPVKAPAPLSLSQETPGISLSPIPSAEAARVSSTSPTKSKPPALLKLAPHEGFDGTGRLGVPGTSPVPSPSREKAEADAKTQDSSTRKRDSKFQKIEMPKAEPFRFDLNNLGGSGGGGEKAKEASAAPVKHVALAEPDARTPASEREFLTPTEQEAYHLFLASPENPDVNVKLAPPKQPAATESGSTTPQAQETTDEGGVTRITARRTHLTPSRTYSSQPAPAISEDSEEASSTDGTEIAQEGGGVPSIPPVSFADSLHDDVQAAGTNSYLSDPALRSLQPPTLANVAKSDTSESGVSRRKSVRMAPDVKLPPETPTSDLAETPRGHAANGGKEFPFTVSEPPKPMRIAPPPAAPARVSQKEEGPIDLGGRERASWTTRIGAADQDSSSDEDVDGYASARKAFRSATRHLGEATGTSKPKSKSSPSKKKKKAVNEQGFSVDVVGRSPSTRR</sequence>
<evidence type="ECO:0000313" key="2">
    <source>
        <dbReference type="EMBL" id="KAK0548097.1"/>
    </source>
</evidence>
<proteinExistence type="predicted"/>
<dbReference type="Gene3D" id="1.20.1270.60">
    <property type="entry name" value="Arfaptin homology (AH) domain/BAR domain"/>
    <property type="match status" value="1"/>
</dbReference>